<dbReference type="EMBL" id="LCPB01000005">
    <property type="protein sequence ID" value="KKU90221.1"/>
    <property type="molecule type" value="Genomic_DNA"/>
</dbReference>
<evidence type="ECO:0000313" key="2">
    <source>
        <dbReference type="EMBL" id="KKU90221.1"/>
    </source>
</evidence>
<evidence type="ECO:0000256" key="1">
    <source>
        <dbReference type="SAM" id="Phobius"/>
    </source>
</evidence>
<reference evidence="2 3" key="1">
    <citation type="journal article" date="2015" name="Nature">
        <title>rRNA introns, odd ribosomes, and small enigmatic genomes across a large radiation of phyla.</title>
        <authorList>
            <person name="Brown C.T."/>
            <person name="Hug L.A."/>
            <person name="Thomas B.C."/>
            <person name="Sharon I."/>
            <person name="Castelle C.J."/>
            <person name="Singh A."/>
            <person name="Wilkins M.J."/>
            <person name="Williams K.H."/>
            <person name="Banfield J.F."/>
        </authorList>
    </citation>
    <scope>NUCLEOTIDE SEQUENCE [LARGE SCALE GENOMIC DNA]</scope>
</reference>
<feature type="transmembrane region" description="Helical" evidence="1">
    <location>
        <begin position="20"/>
        <end position="44"/>
    </location>
</feature>
<proteinExistence type="predicted"/>
<dbReference type="Proteomes" id="UP000033882">
    <property type="component" value="Unassembled WGS sequence"/>
</dbReference>
<dbReference type="AlphaFoldDB" id="A0A0G1U7V8"/>
<keyword evidence="1" id="KW-0812">Transmembrane</keyword>
<comment type="caution">
    <text evidence="2">The sequence shown here is derived from an EMBL/GenBank/DDBJ whole genome shotgun (WGS) entry which is preliminary data.</text>
</comment>
<gene>
    <name evidence="2" type="ORF">UY19_C0005G0024</name>
</gene>
<keyword evidence="1" id="KW-0472">Membrane</keyword>
<name>A0A0G1U7V8_9BACT</name>
<protein>
    <submittedName>
        <fullName evidence="2">Uncharacterized protein</fullName>
    </submittedName>
</protein>
<organism evidence="2 3">
    <name type="scientific">Candidatus Wolfebacteria bacterium GW2011_GWA2_47_9b</name>
    <dbReference type="NCBI Taxonomy" id="1619005"/>
    <lineage>
        <taxon>Bacteria</taxon>
        <taxon>Candidatus Wolfeibacteriota</taxon>
    </lineage>
</organism>
<keyword evidence="1" id="KW-1133">Transmembrane helix</keyword>
<sequence length="212" mass="22287">MKHPHCNRSHAAHFFWCRGFAPVFFIVSIALIVVAIGSGIYFAVDKETAQAPSPQEAVSLPVSEVVESVVVATSTAVASNAVTPPASLVATKTAPIAIVNCGSSAKTAPQCIAEHIKTCSPAKGIVVDPASGLTVERVIDGYKGDVCSYRTTIISGGGELALLSGMDIDCMLPKATLASTVKDGSMSQEDLFVYCTGSFMDFMREQMNYSSQ</sequence>
<evidence type="ECO:0000313" key="3">
    <source>
        <dbReference type="Proteomes" id="UP000033882"/>
    </source>
</evidence>
<accession>A0A0G1U7V8</accession>